<evidence type="ECO:0000313" key="2">
    <source>
        <dbReference type="Proteomes" id="UP000001683"/>
    </source>
</evidence>
<accession>B2A1Q1</accession>
<dbReference type="KEGG" id="nth:Nther_2538"/>
<proteinExistence type="predicted"/>
<protein>
    <submittedName>
        <fullName evidence="1">Uncharacterized protein</fullName>
    </submittedName>
</protein>
<name>B2A1Q1_NATTJ</name>
<gene>
    <name evidence="1" type="ordered locus">Nther_2538</name>
</gene>
<dbReference type="OrthoDB" id="1914673at2"/>
<sequence>MKQHFHLMSFFEGYVRNYRRLNIHCEANRSLFTQKELDYWARLGEMLGFFPFVEDTKPNLVNDGKSNPMDLSWWKWDKRKDRP</sequence>
<dbReference type="HOGENOM" id="CLU_2539048_0_0_9"/>
<dbReference type="EMBL" id="CP001034">
    <property type="protein sequence ID" value="ACB86098.1"/>
    <property type="molecule type" value="Genomic_DNA"/>
</dbReference>
<dbReference type="AlphaFoldDB" id="B2A1Q1"/>
<reference evidence="1 2" key="2">
    <citation type="journal article" date="2011" name="J. Bacteriol.">
        <title>Complete genome sequence of the anaerobic, halophilic alkalithermophile Natranaerobius thermophilus JW/NM-WN-LF.</title>
        <authorList>
            <person name="Zhao B."/>
            <person name="Mesbah N.M."/>
            <person name="Dalin E."/>
            <person name="Goodwin L."/>
            <person name="Nolan M."/>
            <person name="Pitluck S."/>
            <person name="Chertkov O."/>
            <person name="Brettin T.S."/>
            <person name="Han J."/>
            <person name="Larimer F.W."/>
            <person name="Land M.L."/>
            <person name="Hauser L."/>
            <person name="Kyrpides N."/>
            <person name="Wiegel J."/>
        </authorList>
    </citation>
    <scope>NUCLEOTIDE SEQUENCE [LARGE SCALE GENOMIC DNA]</scope>
    <source>
        <strain evidence="2">ATCC BAA-1301 / DSM 18059 / JW/NM-WN-LF</strain>
    </source>
</reference>
<dbReference type="RefSeq" id="WP_012448941.1">
    <property type="nucleotide sequence ID" value="NC_010718.1"/>
</dbReference>
<dbReference type="Proteomes" id="UP000001683">
    <property type="component" value="Chromosome"/>
</dbReference>
<dbReference type="InParanoid" id="B2A1Q1"/>
<organism evidence="1 2">
    <name type="scientific">Natranaerobius thermophilus (strain ATCC BAA-1301 / DSM 18059 / JW/NM-WN-LF)</name>
    <dbReference type="NCBI Taxonomy" id="457570"/>
    <lineage>
        <taxon>Bacteria</taxon>
        <taxon>Bacillati</taxon>
        <taxon>Bacillota</taxon>
        <taxon>Clostridia</taxon>
        <taxon>Natranaerobiales</taxon>
        <taxon>Natranaerobiaceae</taxon>
        <taxon>Natranaerobius</taxon>
    </lineage>
</organism>
<keyword evidence="2" id="KW-1185">Reference proteome</keyword>
<reference evidence="1 2" key="1">
    <citation type="submission" date="2008-04" db="EMBL/GenBank/DDBJ databases">
        <title>Complete sequence of chromosome of Natranaerobius thermophilus JW/NM-WN-LF.</title>
        <authorList>
            <consortium name="US DOE Joint Genome Institute"/>
            <person name="Copeland A."/>
            <person name="Lucas S."/>
            <person name="Lapidus A."/>
            <person name="Glavina del Rio T."/>
            <person name="Dalin E."/>
            <person name="Tice H."/>
            <person name="Bruce D."/>
            <person name="Goodwin L."/>
            <person name="Pitluck S."/>
            <person name="Chertkov O."/>
            <person name="Brettin T."/>
            <person name="Detter J.C."/>
            <person name="Han C."/>
            <person name="Kuske C.R."/>
            <person name="Schmutz J."/>
            <person name="Larimer F."/>
            <person name="Land M."/>
            <person name="Hauser L."/>
            <person name="Kyrpides N."/>
            <person name="Lykidis A."/>
            <person name="Mesbah N.M."/>
            <person name="Wiegel J."/>
        </authorList>
    </citation>
    <scope>NUCLEOTIDE SEQUENCE [LARGE SCALE GENOMIC DNA]</scope>
    <source>
        <strain evidence="2">ATCC BAA-1301 / DSM 18059 / JW/NM-WN-LF</strain>
    </source>
</reference>
<dbReference type="eggNOG" id="ENOG5033AG1">
    <property type="taxonomic scope" value="Bacteria"/>
</dbReference>
<evidence type="ECO:0000313" key="1">
    <source>
        <dbReference type="EMBL" id="ACB86098.1"/>
    </source>
</evidence>